<organism evidence="3 5">
    <name type="scientific">Streptococcus equinus JB1</name>
    <dbReference type="NCBI Taxonomy" id="1294274"/>
    <lineage>
        <taxon>Bacteria</taxon>
        <taxon>Bacillati</taxon>
        <taxon>Bacillota</taxon>
        <taxon>Bacilli</taxon>
        <taxon>Lactobacillales</taxon>
        <taxon>Streptococcaceae</taxon>
        <taxon>Streptococcus</taxon>
    </lineage>
</organism>
<dbReference type="PROSITE" id="PS51168">
    <property type="entry name" value="CHORISMATE_MUT_2"/>
    <property type="match status" value="1"/>
</dbReference>
<keyword evidence="1" id="KW-0413">Isomerase</keyword>
<dbReference type="Proteomes" id="UP000182793">
    <property type="component" value="Unassembled WGS sequence"/>
</dbReference>
<feature type="domain" description="Chorismate mutase" evidence="2">
    <location>
        <begin position="1"/>
        <end position="90"/>
    </location>
</feature>
<keyword evidence="6" id="KW-1185">Reference proteome</keyword>
<dbReference type="SUPFAM" id="SSF48600">
    <property type="entry name" value="Chorismate mutase II"/>
    <property type="match status" value="1"/>
</dbReference>
<dbReference type="InterPro" id="IPR051331">
    <property type="entry name" value="Chorismate_mutase-related"/>
</dbReference>
<dbReference type="AlphaFoldDB" id="A0A091BR92"/>
<dbReference type="InterPro" id="IPR011279">
    <property type="entry name" value="Chorismate_mutase_GmP"/>
</dbReference>
<reference evidence="3 5" key="1">
    <citation type="journal article" date="2014" name="Genome Announc.">
        <title>Draft Genome Sequences of Streptococcus bovis Strains ATCC 33317 and JB1.</title>
        <authorList>
            <person name="Benahmed F.H."/>
            <person name="Gopinath G.R."/>
            <person name="Harbottle H."/>
            <person name="Cotta M.A."/>
            <person name="Luo Y."/>
            <person name="Henderson C."/>
            <person name="Teri P."/>
            <person name="Soppet D."/>
            <person name="Rasmussen M."/>
            <person name="Whitehead T.R."/>
            <person name="Davidson M."/>
        </authorList>
    </citation>
    <scope>NUCLEOTIDE SEQUENCE [LARGE SCALE GENOMIC DNA]</scope>
    <source>
        <strain evidence="3 5">JB1</strain>
    </source>
</reference>
<dbReference type="InterPro" id="IPR002701">
    <property type="entry name" value="CM_II_prokaryot"/>
</dbReference>
<dbReference type="EMBL" id="FOTG01000002">
    <property type="protein sequence ID" value="SFL02043.1"/>
    <property type="molecule type" value="Genomic_DNA"/>
</dbReference>
<dbReference type="Proteomes" id="UP000029382">
    <property type="component" value="Unassembled WGS sequence"/>
</dbReference>
<dbReference type="RefSeq" id="WP_039696581.1">
    <property type="nucleotide sequence ID" value="NZ_AUZH01000013.1"/>
</dbReference>
<evidence type="ECO:0000313" key="6">
    <source>
        <dbReference type="Proteomes" id="UP000182793"/>
    </source>
</evidence>
<evidence type="ECO:0000259" key="2">
    <source>
        <dbReference type="PROSITE" id="PS51168"/>
    </source>
</evidence>
<sequence>MSVKDLDVIRQEIDQVDQELVALLEKRMALVTQVAAYKRATGKAILDTSREKVVLNKVASRVQNKDFETTLVNTFADIMKNSRDYQAKQLKADLD</sequence>
<proteinExistence type="predicted"/>
<comment type="caution">
    <text evidence="3">The sequence shown here is derived from an EMBL/GenBank/DDBJ whole genome shotgun (WGS) entry which is preliminary data.</text>
</comment>
<dbReference type="SMART" id="SM00830">
    <property type="entry name" value="CM_2"/>
    <property type="match status" value="1"/>
</dbReference>
<evidence type="ECO:0000313" key="3">
    <source>
        <dbReference type="EMBL" id="KFN88196.1"/>
    </source>
</evidence>
<dbReference type="InterPro" id="IPR036263">
    <property type="entry name" value="Chorismate_II_sf"/>
</dbReference>
<dbReference type="PANTHER" id="PTHR38041:SF1">
    <property type="entry name" value="CHORISMATE MUTASE"/>
    <property type="match status" value="1"/>
</dbReference>
<dbReference type="GO" id="GO:0004106">
    <property type="term" value="F:chorismate mutase activity"/>
    <property type="evidence" value="ECO:0007669"/>
    <property type="project" value="InterPro"/>
</dbReference>
<dbReference type="InterPro" id="IPR036979">
    <property type="entry name" value="CM_dom_sf"/>
</dbReference>
<accession>A0A091BR92</accession>
<gene>
    <name evidence="3" type="ORF">H702_04505</name>
    <name evidence="4" type="ORF">SAMN02910290_00042</name>
</gene>
<evidence type="ECO:0000256" key="1">
    <source>
        <dbReference type="ARBA" id="ARBA00023235"/>
    </source>
</evidence>
<dbReference type="PANTHER" id="PTHR38041">
    <property type="entry name" value="CHORISMATE MUTASE"/>
    <property type="match status" value="1"/>
</dbReference>
<name>A0A091BR92_STREI</name>
<dbReference type="GO" id="GO:0009697">
    <property type="term" value="P:salicylic acid biosynthetic process"/>
    <property type="evidence" value="ECO:0007669"/>
    <property type="project" value="TreeGrafter"/>
</dbReference>
<reference evidence="4 6" key="2">
    <citation type="submission" date="2016-10" db="EMBL/GenBank/DDBJ databases">
        <authorList>
            <person name="Varghese N."/>
            <person name="Submissions S."/>
        </authorList>
    </citation>
    <scope>NUCLEOTIDE SEQUENCE [LARGE SCALE GENOMIC DNA]</scope>
    <source>
        <strain evidence="4 6">JB1</strain>
    </source>
</reference>
<evidence type="ECO:0000313" key="5">
    <source>
        <dbReference type="Proteomes" id="UP000029382"/>
    </source>
</evidence>
<dbReference type="Gene3D" id="1.20.59.10">
    <property type="entry name" value="Chorismate mutase"/>
    <property type="match status" value="1"/>
</dbReference>
<dbReference type="Pfam" id="PF01817">
    <property type="entry name" value="CM_2"/>
    <property type="match status" value="1"/>
</dbReference>
<evidence type="ECO:0000313" key="4">
    <source>
        <dbReference type="EMBL" id="SFL02043.1"/>
    </source>
</evidence>
<dbReference type="NCBIfam" id="TIGR01805">
    <property type="entry name" value="CM_mono_grmpos"/>
    <property type="match status" value="1"/>
</dbReference>
<dbReference type="GO" id="GO:0046417">
    <property type="term" value="P:chorismate metabolic process"/>
    <property type="evidence" value="ECO:0007669"/>
    <property type="project" value="InterPro"/>
</dbReference>
<protein>
    <submittedName>
        <fullName evidence="4">Chorismate mutase</fullName>
    </submittedName>
</protein>
<dbReference type="EMBL" id="AUZH01000013">
    <property type="protein sequence ID" value="KFN88196.1"/>
    <property type="molecule type" value="Genomic_DNA"/>
</dbReference>